<keyword evidence="19" id="KW-1185">Reference proteome</keyword>
<keyword evidence="3" id="KW-0813">Transport</keyword>
<evidence type="ECO:0000256" key="8">
    <source>
        <dbReference type="ARBA" id="ARBA00023047"/>
    </source>
</evidence>
<protein>
    <submittedName>
        <fullName evidence="18">Polysaccharide export protein</fullName>
    </submittedName>
</protein>
<evidence type="ECO:0000256" key="4">
    <source>
        <dbReference type="ARBA" id="ARBA00022452"/>
    </source>
</evidence>
<dbReference type="Gene3D" id="3.10.560.10">
    <property type="entry name" value="Outer membrane lipoprotein wza domain like"/>
    <property type="match status" value="2"/>
</dbReference>
<evidence type="ECO:0000256" key="2">
    <source>
        <dbReference type="ARBA" id="ARBA00009450"/>
    </source>
</evidence>
<keyword evidence="15" id="KW-1133">Transmembrane helix</keyword>
<dbReference type="PANTHER" id="PTHR33619">
    <property type="entry name" value="POLYSACCHARIDE EXPORT PROTEIN GFCE-RELATED"/>
    <property type="match status" value="1"/>
</dbReference>
<evidence type="ECO:0000256" key="11">
    <source>
        <dbReference type="ARBA" id="ARBA00023136"/>
    </source>
</evidence>
<gene>
    <name evidence="18" type="ORF">MWN34_08690</name>
</gene>
<feature type="transmembrane region" description="Helical" evidence="15">
    <location>
        <begin position="50"/>
        <end position="70"/>
    </location>
</feature>
<keyword evidence="12" id="KW-0564">Palmitate</keyword>
<evidence type="ECO:0000256" key="15">
    <source>
        <dbReference type="SAM" id="Phobius"/>
    </source>
</evidence>
<evidence type="ECO:0000313" key="18">
    <source>
        <dbReference type="EMBL" id="MCK0196990.1"/>
    </source>
</evidence>
<dbReference type="PANTHER" id="PTHR33619:SF3">
    <property type="entry name" value="POLYSACCHARIDE EXPORT PROTEIN GFCE-RELATED"/>
    <property type="match status" value="1"/>
</dbReference>
<dbReference type="Pfam" id="PF22461">
    <property type="entry name" value="SLBB_2"/>
    <property type="match status" value="2"/>
</dbReference>
<keyword evidence="6 15" id="KW-0812">Transmembrane</keyword>
<evidence type="ECO:0000256" key="6">
    <source>
        <dbReference type="ARBA" id="ARBA00022692"/>
    </source>
</evidence>
<proteinExistence type="inferred from homology"/>
<evidence type="ECO:0000259" key="16">
    <source>
        <dbReference type="Pfam" id="PF02563"/>
    </source>
</evidence>
<evidence type="ECO:0000256" key="1">
    <source>
        <dbReference type="ARBA" id="ARBA00004571"/>
    </source>
</evidence>
<reference evidence="18 19" key="1">
    <citation type="submission" date="2022-04" db="EMBL/GenBank/DDBJ databases">
        <authorList>
            <person name="Grouzdev D.S."/>
            <person name="Pantiukh K.S."/>
            <person name="Krutkina M.S."/>
        </authorList>
    </citation>
    <scope>NUCLEOTIDE SEQUENCE [LARGE SCALE GENOMIC DNA]</scope>
    <source>
        <strain evidence="18 19">6x-1</strain>
    </source>
</reference>
<keyword evidence="11 15" id="KW-0472">Membrane</keyword>
<keyword evidence="4" id="KW-1134">Transmembrane beta strand</keyword>
<keyword evidence="13" id="KW-0998">Cell outer membrane</keyword>
<keyword evidence="7" id="KW-0732">Signal</keyword>
<dbReference type="Proteomes" id="UP001203284">
    <property type="component" value="Unassembled WGS sequence"/>
</dbReference>
<keyword evidence="8" id="KW-0625">Polysaccharide transport</keyword>
<dbReference type="RefSeq" id="WP_247028535.1">
    <property type="nucleotide sequence ID" value="NZ_JALKCH010000005.1"/>
</dbReference>
<name>A0ABT0DAL2_9HYPH</name>
<evidence type="ECO:0000256" key="9">
    <source>
        <dbReference type="ARBA" id="ARBA00023065"/>
    </source>
</evidence>
<organism evidence="18 19">
    <name type="scientific">Ancylobacter crimeensis</name>
    <dbReference type="NCBI Taxonomy" id="2579147"/>
    <lineage>
        <taxon>Bacteria</taxon>
        <taxon>Pseudomonadati</taxon>
        <taxon>Pseudomonadota</taxon>
        <taxon>Alphaproteobacteria</taxon>
        <taxon>Hyphomicrobiales</taxon>
        <taxon>Xanthobacteraceae</taxon>
        <taxon>Ancylobacter</taxon>
    </lineage>
</organism>
<accession>A0ABT0DAL2</accession>
<evidence type="ECO:0000256" key="3">
    <source>
        <dbReference type="ARBA" id="ARBA00022448"/>
    </source>
</evidence>
<dbReference type="EMBL" id="JALKCH010000005">
    <property type="protein sequence ID" value="MCK0196990.1"/>
    <property type="molecule type" value="Genomic_DNA"/>
</dbReference>
<feature type="domain" description="Polysaccharide export protein N-terminal" evidence="16">
    <location>
        <begin position="118"/>
        <end position="208"/>
    </location>
</feature>
<keyword evidence="10" id="KW-0626">Porin</keyword>
<evidence type="ECO:0000256" key="14">
    <source>
        <dbReference type="ARBA" id="ARBA00023288"/>
    </source>
</evidence>
<comment type="caution">
    <text evidence="18">The sequence shown here is derived from an EMBL/GenBank/DDBJ whole genome shotgun (WGS) entry which is preliminary data.</text>
</comment>
<evidence type="ECO:0000313" key="19">
    <source>
        <dbReference type="Proteomes" id="UP001203284"/>
    </source>
</evidence>
<dbReference type="InterPro" id="IPR054765">
    <property type="entry name" value="SLBB_dom"/>
</dbReference>
<keyword evidence="14" id="KW-0449">Lipoprotein</keyword>
<evidence type="ECO:0000256" key="10">
    <source>
        <dbReference type="ARBA" id="ARBA00023114"/>
    </source>
</evidence>
<comment type="similarity">
    <text evidence="2">Belongs to the BexD/CtrA/VexA family.</text>
</comment>
<keyword evidence="5" id="KW-0762">Sugar transport</keyword>
<dbReference type="InterPro" id="IPR049712">
    <property type="entry name" value="Poly_export"/>
</dbReference>
<dbReference type="InterPro" id="IPR003715">
    <property type="entry name" value="Poly_export_N"/>
</dbReference>
<evidence type="ECO:0000259" key="17">
    <source>
        <dbReference type="Pfam" id="PF22461"/>
    </source>
</evidence>
<evidence type="ECO:0000256" key="7">
    <source>
        <dbReference type="ARBA" id="ARBA00022729"/>
    </source>
</evidence>
<evidence type="ECO:0000256" key="13">
    <source>
        <dbReference type="ARBA" id="ARBA00023237"/>
    </source>
</evidence>
<comment type="subcellular location">
    <subcellularLocation>
        <location evidence="1">Cell outer membrane</location>
        <topology evidence="1">Multi-pass membrane protein</topology>
    </subcellularLocation>
</comment>
<dbReference type="Gene3D" id="3.30.1950.10">
    <property type="entry name" value="wza like domain"/>
    <property type="match status" value="1"/>
</dbReference>
<feature type="domain" description="SLBB" evidence="17">
    <location>
        <begin position="297"/>
        <end position="395"/>
    </location>
</feature>
<evidence type="ECO:0000256" key="12">
    <source>
        <dbReference type="ARBA" id="ARBA00023139"/>
    </source>
</evidence>
<dbReference type="Pfam" id="PF02563">
    <property type="entry name" value="Poly_export"/>
    <property type="match status" value="1"/>
</dbReference>
<sequence length="426" mass="45467">MPHRVTKLAHEIRIIADNSFDDDEIDGILAYRLFLNARGIIGLFARCMKVGALALIVLSLGLGGCTFFPGSGPTTEEVINPKKDVADYEIVDVDGRAIDAMRLWRSDSLARSFGARKTAPENVVNVGDVVEVSIWEASGGGLFSSRSASDAVGGNATLPPQTVGRDGHIKIPYAGEVSVVGKRPGEIASQIEQALKGKAIEPQVLVTLPQQSSASVVVVGDLTGAGRVSLNVKGDRLLEVIAQAGGIKGPANETFVRLTRGSRSTTMQLTAILANPSENVYMRPADTVYVYRRPQTFTALGAIRNSGELPIDRDNFTVAEAMGVSGGLTDTQADPSGVFIFRFEQSPVVRAINPESPFLNGNSFVPVIYRLNLKDPSGYFIARAFPVRVGDVVYVANAPGVEFTKFLRMAQTISSVVRSNAVAVSD</sequence>
<evidence type="ECO:0000256" key="5">
    <source>
        <dbReference type="ARBA" id="ARBA00022597"/>
    </source>
</evidence>
<keyword evidence="9" id="KW-0406">Ion transport</keyword>
<feature type="domain" description="SLBB" evidence="17">
    <location>
        <begin position="216"/>
        <end position="290"/>
    </location>
</feature>